<reference evidence="1 2" key="1">
    <citation type="submission" date="2012-07" db="EMBL/GenBank/DDBJ databases">
        <authorList>
            <person name="Durkin A.S."/>
            <person name="McCorrison J."/>
            <person name="Torralba M."/>
            <person name="Gillis M."/>
            <person name="Methe B."/>
            <person name="Sutton G."/>
            <person name="Nelson K.E."/>
        </authorList>
    </citation>
    <scope>NUCLEOTIDE SEQUENCE [LARGE SCALE GENOMIC DNA]</scope>
    <source>
        <strain evidence="2">ATCC 12104 / DSM 43013 / CCUG 2238 / JCM 8349 / NCTC 10301 / Howell 279</strain>
    </source>
</reference>
<sequence length="60" mass="6658">MPGSCAQRGIEDVLPDRGLRFSADDWVLPSVIYGKTQSSRGKYVLDGAPRPAVRRRDRSP</sequence>
<dbReference type="AlphaFoldDB" id="J3JJW1"/>
<protein>
    <submittedName>
        <fullName evidence="1">Uncharacterized protein</fullName>
    </submittedName>
</protein>
<dbReference type="EMBL" id="ALJK01000129">
    <property type="protein sequence ID" value="EJN84786.1"/>
    <property type="molecule type" value="Genomic_DNA"/>
</dbReference>
<dbReference type="Proteomes" id="UP000007814">
    <property type="component" value="Unassembled WGS sequence"/>
</dbReference>
<accession>J3JJW1</accession>
<gene>
    <name evidence="1" type="ORF">HMPREF1129_1982</name>
</gene>
<proteinExistence type="predicted"/>
<dbReference type="eggNOG" id="ENOG5031II7">
    <property type="taxonomic scope" value="Bacteria"/>
</dbReference>
<evidence type="ECO:0000313" key="2">
    <source>
        <dbReference type="Proteomes" id="UP000007814"/>
    </source>
</evidence>
<evidence type="ECO:0000313" key="1">
    <source>
        <dbReference type="EMBL" id="EJN84786.1"/>
    </source>
</evidence>
<organism evidence="1 2">
    <name type="scientific">Actinomyces naeslundii (strain ATCC 12104 / DSM 43013 / CCUG 2238 / JCM 8349 / NCTC 10301 / Howell 279)</name>
    <dbReference type="NCBI Taxonomy" id="1115803"/>
    <lineage>
        <taxon>Bacteria</taxon>
        <taxon>Bacillati</taxon>
        <taxon>Actinomycetota</taxon>
        <taxon>Actinomycetes</taxon>
        <taxon>Actinomycetales</taxon>
        <taxon>Actinomycetaceae</taxon>
        <taxon>Actinomyces</taxon>
    </lineage>
</organism>
<comment type="caution">
    <text evidence="1">The sequence shown here is derived from an EMBL/GenBank/DDBJ whole genome shotgun (WGS) entry which is preliminary data.</text>
</comment>
<name>J3JJW1_ACTNH</name>